<dbReference type="PANTHER" id="PTHR40619:SF3">
    <property type="entry name" value="FUNGAL STAND N-TERMINAL GOODBYE DOMAIN-CONTAINING PROTEIN"/>
    <property type="match status" value="1"/>
</dbReference>
<evidence type="ECO:0000313" key="3">
    <source>
        <dbReference type="EMBL" id="EFY96202.2"/>
    </source>
</evidence>
<dbReference type="EMBL" id="ADNJ02000001">
    <property type="protein sequence ID" value="EFY96202.2"/>
    <property type="molecule type" value="Genomic_DNA"/>
</dbReference>
<keyword evidence="3" id="KW-0560">Oxidoreductase</keyword>
<dbReference type="Pfam" id="PF24809">
    <property type="entry name" value="DUF7708"/>
    <property type="match status" value="1"/>
</dbReference>
<feature type="coiled-coil region" evidence="1">
    <location>
        <begin position="308"/>
        <end position="335"/>
    </location>
</feature>
<name>E9F7R4_METRA</name>
<feature type="domain" description="DUF7708" evidence="2">
    <location>
        <begin position="133"/>
        <end position="276"/>
    </location>
</feature>
<reference evidence="3 4" key="1">
    <citation type="journal article" date="2011" name="PLoS Genet.">
        <title>Genome sequencing and comparative transcriptomics of the model entomopathogenic fungi Metarhizium anisopliae and M. acridum.</title>
        <authorList>
            <person name="Gao Q."/>
            <person name="Jin K."/>
            <person name="Ying S.H."/>
            <person name="Zhang Y."/>
            <person name="Xiao G."/>
            <person name="Shang Y."/>
            <person name="Duan Z."/>
            <person name="Hu X."/>
            <person name="Xie X.Q."/>
            <person name="Zhou G."/>
            <person name="Peng G."/>
            <person name="Luo Z."/>
            <person name="Huang W."/>
            <person name="Wang B."/>
            <person name="Fang W."/>
            <person name="Wang S."/>
            <person name="Zhong Y."/>
            <person name="Ma L.J."/>
            <person name="St Leger R.J."/>
            <person name="Zhao G.P."/>
            <person name="Pei Y."/>
            <person name="Feng M.G."/>
            <person name="Xia Y."/>
            <person name="Wang C."/>
        </authorList>
    </citation>
    <scope>NUCLEOTIDE SEQUENCE [LARGE SCALE GENOMIC DNA]</scope>
    <source>
        <strain evidence="4">ARSEF 23 / ATCC MYA-3075</strain>
    </source>
</reference>
<sequence length="629" mass="70931">MKDIRESRRLVRMYSFDVVDRLPAGNDAYRLGRVLNQSVGEARSPTDPWLKFFQPWEPSEENDSNPVTRIVSVEAAKLCEKWVKFRQSCSKDDQLDLTTSEPTIDSVLDMVERMNKAWQEKRKQGAGGKAMAFFHKFCGTLDSHSSLLKLLPEGNEYVSIFTGTLNAVIKASVNHERIAEGVSEALSSISENITECKAELEIFHTMDMLERVAELYAHVFLLLSSIMDYLAKKSVMRLIDSFNESLCKKFQNEIKQINAKSAVMRNIAARGSRAELRATRLMVEDLGRDVRIGLEGEARNRAEMKNFASLVDRELQRAERERQEVRQLVVRLTSMLQQDAMDWMTGQGALRGTSPSRGLTLPGMSLLTTPSILSAMPSTNKWTAEQVAVNSAHLEDFFHRDRVRLPYDLSAAVMIPPETLKQLTDWTASRSPRLLWIEGPHIEADDMENMVTKIAAKFVDLASQCRVPIVSYFCELRRGEPLRPGQSRETQGAIAVASALLRQMIELLLPRFEAEMDLSEARFRPFDGTVGSWDESMAVIRELTELMPDEVFCVIDGLHWLDDTSAEKYLKELIHLLRGSKLKVLFTTSGRAACLREELSVSETLVLETFGQNCATGALDDSAFETLGD</sequence>
<dbReference type="InterPro" id="IPR056125">
    <property type="entry name" value="DUF7708"/>
</dbReference>
<keyword evidence="1" id="KW-0175">Coiled coil</keyword>
<proteinExistence type="predicted"/>
<comment type="caution">
    <text evidence="3">The sequence shown here is derived from an EMBL/GenBank/DDBJ whole genome shotgun (WGS) entry which is preliminary data.</text>
</comment>
<keyword evidence="4" id="KW-1185">Reference proteome</keyword>
<evidence type="ECO:0000259" key="2">
    <source>
        <dbReference type="Pfam" id="PF24809"/>
    </source>
</evidence>
<gene>
    <name evidence="3" type="ORF">MAA_08313</name>
</gene>
<dbReference type="AlphaFoldDB" id="E9F7R4"/>
<dbReference type="Proteomes" id="UP000002498">
    <property type="component" value="Unassembled WGS sequence"/>
</dbReference>
<dbReference type="GO" id="GO:0051213">
    <property type="term" value="F:dioxygenase activity"/>
    <property type="evidence" value="ECO:0007669"/>
    <property type="project" value="UniProtKB-KW"/>
</dbReference>
<dbReference type="OrthoDB" id="4840035at2759"/>
<dbReference type="RefSeq" id="XP_007824502.2">
    <property type="nucleotide sequence ID" value="XM_007826311.2"/>
</dbReference>
<evidence type="ECO:0000256" key="1">
    <source>
        <dbReference type="SAM" id="Coils"/>
    </source>
</evidence>
<dbReference type="PANTHER" id="PTHR40619">
    <property type="entry name" value="FUNGAL STAND N-TERMINAL GOODBYE DOMAIN-CONTAINING PROTEIN"/>
    <property type="match status" value="1"/>
</dbReference>
<keyword evidence="3" id="KW-0223">Dioxygenase</keyword>
<protein>
    <submittedName>
        <fullName evidence="3">Phytanoyl-CoA dioxygenase family protein</fullName>
    </submittedName>
</protein>
<dbReference type="HOGENOM" id="CLU_027363_1_0_1"/>
<accession>E9F7R4</accession>
<organism evidence="3 4">
    <name type="scientific">Metarhizium robertsii (strain ARSEF 23 / ATCC MYA-3075)</name>
    <name type="common">Metarhizium anisopliae (strain ARSEF 23)</name>
    <dbReference type="NCBI Taxonomy" id="655844"/>
    <lineage>
        <taxon>Eukaryota</taxon>
        <taxon>Fungi</taxon>
        <taxon>Dikarya</taxon>
        <taxon>Ascomycota</taxon>
        <taxon>Pezizomycotina</taxon>
        <taxon>Sordariomycetes</taxon>
        <taxon>Hypocreomycetidae</taxon>
        <taxon>Hypocreales</taxon>
        <taxon>Clavicipitaceae</taxon>
        <taxon>Metarhizium</taxon>
    </lineage>
</organism>
<evidence type="ECO:0000313" key="4">
    <source>
        <dbReference type="Proteomes" id="UP000002498"/>
    </source>
</evidence>
<dbReference type="GeneID" id="19262599"/>
<dbReference type="KEGG" id="maj:MAA_08313"/>
<reference evidence="3 4" key="2">
    <citation type="journal article" date="2014" name="Proc. Natl. Acad. Sci. U.S.A.">
        <title>Trajectory and genomic determinants of fungal-pathogen speciation and host adaptation.</title>
        <authorList>
            <person name="Hu X."/>
            <person name="Xiao G."/>
            <person name="Zheng P."/>
            <person name="Shang Y."/>
            <person name="Su Y."/>
            <person name="Zhang X."/>
            <person name="Liu X."/>
            <person name="Zhan S."/>
            <person name="St Leger R.J."/>
            <person name="Wang C."/>
        </authorList>
    </citation>
    <scope>GENOME REANNOTATION</scope>
    <source>
        <strain evidence="4">ARSEF 23 / ATCC MYA-3075</strain>
    </source>
</reference>